<comment type="caution">
    <text evidence="4">The sequence shown here is derived from an EMBL/GenBank/DDBJ whole genome shotgun (WGS) entry which is preliminary data.</text>
</comment>
<dbReference type="InterPro" id="IPR013762">
    <property type="entry name" value="Integrase-like_cat_sf"/>
</dbReference>
<accession>A0ABQ3J9H1</accession>
<evidence type="ECO:0000313" key="4">
    <source>
        <dbReference type="EMBL" id="GHF12935.1"/>
    </source>
</evidence>
<keyword evidence="5" id="KW-1185">Reference proteome</keyword>
<evidence type="ECO:0000313" key="5">
    <source>
        <dbReference type="Proteomes" id="UP000605897"/>
    </source>
</evidence>
<protein>
    <recommendedName>
        <fullName evidence="3">Tyr recombinase domain-containing protein</fullName>
    </recommendedName>
</protein>
<evidence type="ECO:0000256" key="2">
    <source>
        <dbReference type="SAM" id="MobiDB-lite"/>
    </source>
</evidence>
<feature type="domain" description="Tyr recombinase" evidence="3">
    <location>
        <begin position="73"/>
        <end position="139"/>
    </location>
</feature>
<evidence type="ECO:0000256" key="1">
    <source>
        <dbReference type="ARBA" id="ARBA00023172"/>
    </source>
</evidence>
<organism evidence="4 5">
    <name type="scientific">Amycolatopsis deserti</name>
    <dbReference type="NCBI Taxonomy" id="185696"/>
    <lineage>
        <taxon>Bacteria</taxon>
        <taxon>Bacillati</taxon>
        <taxon>Actinomycetota</taxon>
        <taxon>Actinomycetes</taxon>
        <taxon>Pseudonocardiales</taxon>
        <taxon>Pseudonocardiaceae</taxon>
        <taxon>Amycolatopsis</taxon>
    </lineage>
</organism>
<feature type="region of interest" description="Disordered" evidence="2">
    <location>
        <begin position="1"/>
        <end position="55"/>
    </location>
</feature>
<feature type="compositionally biased region" description="Polar residues" evidence="2">
    <location>
        <begin position="1"/>
        <end position="15"/>
    </location>
</feature>
<dbReference type="Proteomes" id="UP000605897">
    <property type="component" value="Unassembled WGS sequence"/>
</dbReference>
<name>A0ABQ3J9H1_9PSEU</name>
<reference evidence="5" key="1">
    <citation type="journal article" date="2019" name="Int. J. Syst. Evol. Microbiol.">
        <title>The Global Catalogue of Microorganisms (GCM) 10K type strain sequencing project: providing services to taxonomists for standard genome sequencing and annotation.</title>
        <authorList>
            <consortium name="The Broad Institute Genomics Platform"/>
            <consortium name="The Broad Institute Genome Sequencing Center for Infectious Disease"/>
            <person name="Wu L."/>
            <person name="Ma J."/>
        </authorList>
    </citation>
    <scope>NUCLEOTIDE SEQUENCE [LARGE SCALE GENOMIC DNA]</scope>
    <source>
        <strain evidence="5">CGMCC 4.7677</strain>
    </source>
</reference>
<feature type="compositionally biased region" description="Basic and acidic residues" evidence="2">
    <location>
        <begin position="19"/>
        <end position="28"/>
    </location>
</feature>
<proteinExistence type="predicted"/>
<evidence type="ECO:0000259" key="3">
    <source>
        <dbReference type="Pfam" id="PF00589"/>
    </source>
</evidence>
<dbReference type="Pfam" id="PF00589">
    <property type="entry name" value="Phage_integrase"/>
    <property type="match status" value="1"/>
</dbReference>
<dbReference type="RefSeq" id="WP_191247366.1">
    <property type="nucleotide sequence ID" value="NZ_BNAU01000006.1"/>
</dbReference>
<gene>
    <name evidence="4" type="ORF">GCM10017786_53670</name>
</gene>
<dbReference type="InterPro" id="IPR002104">
    <property type="entry name" value="Integrase_catalytic"/>
</dbReference>
<sequence length="165" mass="18095">MTAWDTTLAQDQSAPTRRGQREGADSRAAEVAGRCADGDHPGGRPTGGGEAPGHLREPDQLALLFTGERDGNALRRPNFNQRTRWTEVVAKMGLKGLHFHDLRHAGNIWASKAGTSTKDLMARMGHDDMRAALIYQRATSEADERIADRLSRLVEEHRKGATDEG</sequence>
<dbReference type="InterPro" id="IPR011010">
    <property type="entry name" value="DNA_brk_join_enz"/>
</dbReference>
<dbReference type="Gene3D" id="1.10.443.10">
    <property type="entry name" value="Intergrase catalytic core"/>
    <property type="match status" value="1"/>
</dbReference>
<dbReference type="SUPFAM" id="SSF56349">
    <property type="entry name" value="DNA breaking-rejoining enzymes"/>
    <property type="match status" value="1"/>
</dbReference>
<keyword evidence="1" id="KW-0233">DNA recombination</keyword>
<dbReference type="EMBL" id="BNAU01000006">
    <property type="protein sequence ID" value="GHF12935.1"/>
    <property type="molecule type" value="Genomic_DNA"/>
</dbReference>